<protein>
    <submittedName>
        <fullName evidence="7 8">DNA repair protein RadC</fullName>
    </submittedName>
</protein>
<gene>
    <name evidence="8" type="primary">radC</name>
    <name evidence="8" type="ORF">GUH15_26065</name>
    <name evidence="7" type="ORF">XAC3562_450073</name>
</gene>
<dbReference type="EMBL" id="JAABFR010002228">
    <property type="protein sequence ID" value="MBD4339448.1"/>
    <property type="molecule type" value="Genomic_DNA"/>
</dbReference>
<dbReference type="KEGG" id="xcr:J163_02435"/>
<dbReference type="GO" id="GO:0006508">
    <property type="term" value="P:proteolysis"/>
    <property type="evidence" value="ECO:0007669"/>
    <property type="project" value="UniProtKB-KW"/>
</dbReference>
<keyword evidence="4" id="KW-0862">Zinc</keyword>
<dbReference type="PANTHER" id="PTHR30471">
    <property type="entry name" value="DNA REPAIR PROTEIN RADC"/>
    <property type="match status" value="1"/>
</dbReference>
<dbReference type="KEGG" id="xcu:J159_02439"/>
<dbReference type="NCBIfam" id="TIGR00608">
    <property type="entry name" value="radc"/>
    <property type="match status" value="1"/>
</dbReference>
<dbReference type="InterPro" id="IPR025657">
    <property type="entry name" value="RadC_JAB"/>
</dbReference>
<name>A0A0U4YLX1_XANCI</name>
<organism evidence="7 9">
    <name type="scientific">Xanthomonas citri pv. citri</name>
    <dbReference type="NCBI Taxonomy" id="611301"/>
    <lineage>
        <taxon>Bacteria</taxon>
        <taxon>Pseudomonadati</taxon>
        <taxon>Pseudomonadota</taxon>
        <taxon>Gammaproteobacteria</taxon>
        <taxon>Lysobacterales</taxon>
        <taxon>Lysobacteraceae</taxon>
        <taxon>Xanthomonas</taxon>
    </lineage>
</organism>
<accession>A0A0U4YLX1</accession>
<evidence type="ECO:0000313" key="8">
    <source>
        <dbReference type="EMBL" id="MBD4339448.1"/>
    </source>
</evidence>
<keyword evidence="1" id="KW-0645">Protease</keyword>
<dbReference type="Proteomes" id="UP000052230">
    <property type="component" value="Unassembled WGS sequence"/>
</dbReference>
<evidence type="ECO:0000259" key="6">
    <source>
        <dbReference type="PROSITE" id="PS50249"/>
    </source>
</evidence>
<reference evidence="8" key="2">
    <citation type="submission" date="2020-01" db="EMBL/GenBank/DDBJ databases">
        <authorList>
            <person name="Richard D."/>
        </authorList>
    </citation>
    <scope>NUCLEOTIDE SEQUENCE</scope>
    <source>
        <strain evidence="8">JP541</strain>
    </source>
</reference>
<dbReference type="EMBL" id="CCXZ01000139">
    <property type="protein sequence ID" value="CEG16652.1"/>
    <property type="molecule type" value="Genomic_DNA"/>
</dbReference>
<dbReference type="PROSITE" id="PS01302">
    <property type="entry name" value="UPF0758"/>
    <property type="match status" value="1"/>
</dbReference>
<dbReference type="KEGG" id="xcf:J172_02442"/>
<evidence type="ECO:0000256" key="1">
    <source>
        <dbReference type="ARBA" id="ARBA00022670"/>
    </source>
</evidence>
<keyword evidence="5" id="KW-0482">Metalloprotease</keyword>
<feature type="domain" description="MPN" evidence="6">
    <location>
        <begin position="42"/>
        <end position="164"/>
    </location>
</feature>
<dbReference type="PROSITE" id="PS50249">
    <property type="entry name" value="MPN"/>
    <property type="match status" value="1"/>
</dbReference>
<sequence>MEQPTSDVLASTSTPAFSVQENRLIYRAIEVLERKLFQREAYIPSPEALFDYLRLKLAREPNEIFGAVFLDNKHRVIAFEALALGTINQAIVHPRVVVRRAMELNAAAVILAHNHPSGETQDSTADRMLTERLRSALDFVDIRVLDHVIVGKGTPYSFAQAGLL</sequence>
<dbReference type="GeneID" id="66911398"/>
<evidence type="ECO:0000313" key="9">
    <source>
        <dbReference type="Proteomes" id="UP000052230"/>
    </source>
</evidence>
<evidence type="ECO:0000256" key="4">
    <source>
        <dbReference type="ARBA" id="ARBA00022833"/>
    </source>
</evidence>
<evidence type="ECO:0000256" key="2">
    <source>
        <dbReference type="ARBA" id="ARBA00022723"/>
    </source>
</evidence>
<dbReference type="GO" id="GO:0008237">
    <property type="term" value="F:metallopeptidase activity"/>
    <property type="evidence" value="ECO:0007669"/>
    <property type="project" value="UniProtKB-KW"/>
</dbReference>
<dbReference type="GO" id="GO:0046872">
    <property type="term" value="F:metal ion binding"/>
    <property type="evidence" value="ECO:0007669"/>
    <property type="project" value="UniProtKB-KW"/>
</dbReference>
<dbReference type="PANTHER" id="PTHR30471:SF3">
    <property type="entry name" value="UPF0758 PROTEIN YEES-RELATED"/>
    <property type="match status" value="1"/>
</dbReference>
<dbReference type="InterPro" id="IPR001405">
    <property type="entry name" value="UPF0758"/>
</dbReference>
<proteinExistence type="predicted"/>
<dbReference type="KEGG" id="xcw:J162_02440"/>
<dbReference type="OMA" id="DGKNRIC"/>
<evidence type="ECO:0000256" key="5">
    <source>
        <dbReference type="ARBA" id="ARBA00023049"/>
    </source>
</evidence>
<keyword evidence="2" id="KW-0479">Metal-binding</keyword>
<evidence type="ECO:0000313" key="7">
    <source>
        <dbReference type="EMBL" id="CEG16652.1"/>
    </source>
</evidence>
<dbReference type="PATRIC" id="fig|434928.28.peg.2500"/>
<dbReference type="CDD" id="cd08071">
    <property type="entry name" value="MPN_DUF2466"/>
    <property type="match status" value="1"/>
</dbReference>
<comment type="caution">
    <text evidence="7">The sequence shown here is derived from an EMBL/GenBank/DDBJ whole genome shotgun (WGS) entry which is preliminary data.</text>
</comment>
<dbReference type="KEGG" id="xcn:J169_02448"/>
<dbReference type="InterPro" id="IPR020891">
    <property type="entry name" value="UPF0758_CS"/>
</dbReference>
<keyword evidence="3" id="KW-0378">Hydrolase</keyword>
<evidence type="ECO:0000256" key="3">
    <source>
        <dbReference type="ARBA" id="ARBA00022801"/>
    </source>
</evidence>
<dbReference type="AlphaFoldDB" id="A0A0U4YLX1"/>
<dbReference type="KEGG" id="xcm:J164_02437"/>
<dbReference type="Proteomes" id="UP000653002">
    <property type="component" value="Unassembled WGS sequence"/>
</dbReference>
<dbReference type="InterPro" id="IPR037518">
    <property type="entry name" value="MPN"/>
</dbReference>
<reference evidence="7 9" key="1">
    <citation type="submission" date="2014-09" db="EMBL/GenBank/DDBJ databases">
        <authorList>
            <person name="Regsiter A."/>
        </authorList>
    </citation>
    <scope>NUCLEOTIDE SEQUENCE [LARGE SCALE GENOMIC DNA]</scope>
</reference>
<keyword evidence="9" id="KW-1185">Reference proteome</keyword>
<dbReference type="Gene3D" id="3.40.140.10">
    <property type="entry name" value="Cytidine Deaminase, domain 2"/>
    <property type="match status" value="1"/>
</dbReference>
<dbReference type="RefSeq" id="WP_011051488.1">
    <property type="nucleotide sequence ID" value="NZ_CAVLHM010000041.1"/>
</dbReference>
<dbReference type="Pfam" id="PF04002">
    <property type="entry name" value="RadC"/>
    <property type="match status" value="1"/>
</dbReference>